<reference evidence="2" key="1">
    <citation type="submission" date="2013-12" db="EMBL/GenBank/DDBJ databases">
        <title>The Genome Sequence of Aphanomyces astaci APO3.</title>
        <authorList>
            <consortium name="The Broad Institute Genomics Platform"/>
            <person name="Russ C."/>
            <person name="Tyler B."/>
            <person name="van West P."/>
            <person name="Dieguez-Uribeondo J."/>
            <person name="Young S.K."/>
            <person name="Zeng Q."/>
            <person name="Gargeya S."/>
            <person name="Fitzgerald M."/>
            <person name="Abouelleil A."/>
            <person name="Alvarado L."/>
            <person name="Chapman S.B."/>
            <person name="Gainer-Dewar J."/>
            <person name="Goldberg J."/>
            <person name="Griggs A."/>
            <person name="Gujja S."/>
            <person name="Hansen M."/>
            <person name="Howarth C."/>
            <person name="Imamovic A."/>
            <person name="Ireland A."/>
            <person name="Larimer J."/>
            <person name="McCowan C."/>
            <person name="Murphy C."/>
            <person name="Pearson M."/>
            <person name="Poon T.W."/>
            <person name="Priest M."/>
            <person name="Roberts A."/>
            <person name="Saif S."/>
            <person name="Shea T."/>
            <person name="Sykes S."/>
            <person name="Wortman J."/>
            <person name="Nusbaum C."/>
            <person name="Birren B."/>
        </authorList>
    </citation>
    <scope>NUCLEOTIDE SEQUENCE [LARGE SCALE GENOMIC DNA]</scope>
    <source>
        <strain evidence="2">APO3</strain>
    </source>
</reference>
<dbReference type="AlphaFoldDB" id="W4H682"/>
<protein>
    <submittedName>
        <fullName evidence="2">Uncharacterized protein</fullName>
    </submittedName>
</protein>
<feature type="compositionally biased region" description="Low complexity" evidence="1">
    <location>
        <begin position="58"/>
        <end position="71"/>
    </location>
</feature>
<organism evidence="2">
    <name type="scientific">Aphanomyces astaci</name>
    <name type="common">Crayfish plague agent</name>
    <dbReference type="NCBI Taxonomy" id="112090"/>
    <lineage>
        <taxon>Eukaryota</taxon>
        <taxon>Sar</taxon>
        <taxon>Stramenopiles</taxon>
        <taxon>Oomycota</taxon>
        <taxon>Saprolegniomycetes</taxon>
        <taxon>Saprolegniales</taxon>
        <taxon>Verrucalvaceae</taxon>
        <taxon>Aphanomyces</taxon>
    </lineage>
</organism>
<dbReference type="RefSeq" id="XP_009823865.1">
    <property type="nucleotide sequence ID" value="XM_009825563.1"/>
</dbReference>
<feature type="region of interest" description="Disordered" evidence="1">
    <location>
        <begin position="50"/>
        <end position="71"/>
    </location>
</feature>
<evidence type="ECO:0000256" key="1">
    <source>
        <dbReference type="SAM" id="MobiDB-lite"/>
    </source>
</evidence>
<sequence>MQPNVLHPLRGTVLFESPSQQYPRVSSMIRLYDLSVTPPSNQMDLLADYEQVDRHSPPRSSLSTRPSYQRY</sequence>
<dbReference type="OrthoDB" id="78249at2759"/>
<dbReference type="GeneID" id="20804068"/>
<name>W4H682_APHAT</name>
<gene>
    <name evidence="2" type="ORF">H257_02072</name>
</gene>
<dbReference type="VEuPathDB" id="FungiDB:H257_02072"/>
<accession>W4H682</accession>
<proteinExistence type="predicted"/>
<evidence type="ECO:0000313" key="2">
    <source>
        <dbReference type="EMBL" id="ETV87066.1"/>
    </source>
</evidence>
<dbReference type="EMBL" id="KI913116">
    <property type="protein sequence ID" value="ETV87066.1"/>
    <property type="molecule type" value="Genomic_DNA"/>
</dbReference>